<dbReference type="EnsemblPlants" id="AET00388">
    <property type="protein sequence ID" value="AET00388"/>
    <property type="gene ID" value="MTR_5g091460"/>
</dbReference>
<dbReference type="Proteomes" id="UP000002051">
    <property type="component" value="Chromosome 5"/>
</dbReference>
<reference evidence="2" key="3">
    <citation type="submission" date="2015-04" db="UniProtKB">
        <authorList>
            <consortium name="EnsemblPlants"/>
        </authorList>
    </citation>
    <scope>IDENTIFICATION</scope>
    <source>
        <strain evidence="2">cv. Jemalong A17</strain>
    </source>
</reference>
<reference evidence="1 3" key="1">
    <citation type="journal article" date="2011" name="Nature">
        <title>The Medicago genome provides insight into the evolution of rhizobial symbioses.</title>
        <authorList>
            <person name="Young N.D."/>
            <person name="Debelle F."/>
            <person name="Oldroyd G.E."/>
            <person name="Geurts R."/>
            <person name="Cannon S.B."/>
            <person name="Udvardi M.K."/>
            <person name="Benedito V.A."/>
            <person name="Mayer K.F."/>
            <person name="Gouzy J."/>
            <person name="Schoof H."/>
            <person name="Van de Peer Y."/>
            <person name="Proost S."/>
            <person name="Cook D.R."/>
            <person name="Meyers B.C."/>
            <person name="Spannagl M."/>
            <person name="Cheung F."/>
            <person name="De Mita S."/>
            <person name="Krishnakumar V."/>
            <person name="Gundlach H."/>
            <person name="Zhou S."/>
            <person name="Mudge J."/>
            <person name="Bharti A.K."/>
            <person name="Murray J.D."/>
            <person name="Naoumkina M.A."/>
            <person name="Rosen B."/>
            <person name="Silverstein K.A."/>
            <person name="Tang H."/>
            <person name="Rombauts S."/>
            <person name="Zhao P.X."/>
            <person name="Zhou P."/>
            <person name="Barbe V."/>
            <person name="Bardou P."/>
            <person name="Bechner M."/>
            <person name="Bellec A."/>
            <person name="Berger A."/>
            <person name="Berges H."/>
            <person name="Bidwell S."/>
            <person name="Bisseling T."/>
            <person name="Choisne N."/>
            <person name="Couloux A."/>
            <person name="Denny R."/>
            <person name="Deshpande S."/>
            <person name="Dai X."/>
            <person name="Doyle J.J."/>
            <person name="Dudez A.M."/>
            <person name="Farmer A.D."/>
            <person name="Fouteau S."/>
            <person name="Franken C."/>
            <person name="Gibelin C."/>
            <person name="Gish J."/>
            <person name="Goldstein S."/>
            <person name="Gonzalez A.J."/>
            <person name="Green P.J."/>
            <person name="Hallab A."/>
            <person name="Hartog M."/>
            <person name="Hua A."/>
            <person name="Humphray S.J."/>
            <person name="Jeong D.H."/>
            <person name="Jing Y."/>
            <person name="Jocker A."/>
            <person name="Kenton S.M."/>
            <person name="Kim D.J."/>
            <person name="Klee K."/>
            <person name="Lai H."/>
            <person name="Lang C."/>
            <person name="Lin S."/>
            <person name="Macmil S.L."/>
            <person name="Magdelenat G."/>
            <person name="Matthews L."/>
            <person name="McCorrison J."/>
            <person name="Monaghan E.L."/>
            <person name="Mun J.H."/>
            <person name="Najar F.Z."/>
            <person name="Nicholson C."/>
            <person name="Noirot C."/>
            <person name="O'Bleness M."/>
            <person name="Paule C.R."/>
            <person name="Poulain J."/>
            <person name="Prion F."/>
            <person name="Qin B."/>
            <person name="Qu C."/>
            <person name="Retzel E.F."/>
            <person name="Riddle C."/>
            <person name="Sallet E."/>
            <person name="Samain S."/>
            <person name="Samson N."/>
            <person name="Sanders I."/>
            <person name="Saurat O."/>
            <person name="Scarpelli C."/>
            <person name="Schiex T."/>
            <person name="Segurens B."/>
            <person name="Severin A.J."/>
            <person name="Sherrier D.J."/>
            <person name="Shi R."/>
            <person name="Sims S."/>
            <person name="Singer S.R."/>
            <person name="Sinharoy S."/>
            <person name="Sterck L."/>
            <person name="Viollet A."/>
            <person name="Wang B.B."/>
            <person name="Wang K."/>
            <person name="Wang M."/>
            <person name="Wang X."/>
            <person name="Warfsmann J."/>
            <person name="Weissenbach J."/>
            <person name="White D.D."/>
            <person name="White J.D."/>
            <person name="Wiley G.B."/>
            <person name="Wincker P."/>
            <person name="Xing Y."/>
            <person name="Yang L."/>
            <person name="Yao Z."/>
            <person name="Ying F."/>
            <person name="Zhai J."/>
            <person name="Zhou L."/>
            <person name="Zuber A."/>
            <person name="Denarie J."/>
            <person name="Dixon R.A."/>
            <person name="May G.D."/>
            <person name="Schwartz D.C."/>
            <person name="Rogers J."/>
            <person name="Quetier F."/>
            <person name="Town C.D."/>
            <person name="Roe B.A."/>
        </authorList>
    </citation>
    <scope>NUCLEOTIDE SEQUENCE [LARGE SCALE GENOMIC DNA]</scope>
    <source>
        <strain evidence="1">A17</strain>
        <strain evidence="2 3">cv. Jemalong A17</strain>
    </source>
</reference>
<dbReference type="AlphaFoldDB" id="G7KD60"/>
<evidence type="ECO:0000313" key="3">
    <source>
        <dbReference type="Proteomes" id="UP000002051"/>
    </source>
</evidence>
<keyword evidence="1" id="KW-0378">Hydrolase</keyword>
<gene>
    <name evidence="1" type="ordered locus">MTR_5g091460</name>
</gene>
<organism evidence="1 3">
    <name type="scientific">Medicago truncatula</name>
    <name type="common">Barrel medic</name>
    <name type="synonym">Medicago tribuloides</name>
    <dbReference type="NCBI Taxonomy" id="3880"/>
    <lineage>
        <taxon>Eukaryota</taxon>
        <taxon>Viridiplantae</taxon>
        <taxon>Streptophyta</taxon>
        <taxon>Embryophyta</taxon>
        <taxon>Tracheophyta</taxon>
        <taxon>Spermatophyta</taxon>
        <taxon>Magnoliopsida</taxon>
        <taxon>eudicotyledons</taxon>
        <taxon>Gunneridae</taxon>
        <taxon>Pentapetalae</taxon>
        <taxon>rosids</taxon>
        <taxon>fabids</taxon>
        <taxon>Fabales</taxon>
        <taxon>Fabaceae</taxon>
        <taxon>Papilionoideae</taxon>
        <taxon>50 kb inversion clade</taxon>
        <taxon>NPAAA clade</taxon>
        <taxon>Hologalegina</taxon>
        <taxon>IRL clade</taxon>
        <taxon>Trifolieae</taxon>
        <taxon>Medicago</taxon>
    </lineage>
</organism>
<proteinExistence type="predicted"/>
<protein>
    <submittedName>
        <fullName evidence="1">Ubiquitin carboxyl-terminal hydrolase</fullName>
    </submittedName>
</protein>
<name>G7KD60_MEDTR</name>
<dbReference type="eggNOG" id="KOG1863">
    <property type="taxonomic scope" value="Eukaryota"/>
</dbReference>
<evidence type="ECO:0000313" key="2">
    <source>
        <dbReference type="EnsemblPlants" id="AET00388"/>
    </source>
</evidence>
<dbReference type="PaxDb" id="3880-AET00388"/>
<evidence type="ECO:0000313" key="1">
    <source>
        <dbReference type="EMBL" id="AET00388.1"/>
    </source>
</evidence>
<dbReference type="HOGENOM" id="CLU_3071732_0_0_1"/>
<sequence>MAETHLYIFIKVVRDEDLAEQIGKDICFDLVDLGKVGSFYVEKQKVVVQSPSN</sequence>
<dbReference type="GO" id="GO:0016787">
    <property type="term" value="F:hydrolase activity"/>
    <property type="evidence" value="ECO:0007669"/>
    <property type="project" value="UniProtKB-KW"/>
</dbReference>
<dbReference type="STRING" id="3880.G7KD60"/>
<dbReference type="EMBL" id="CM001221">
    <property type="protein sequence ID" value="AET00388.1"/>
    <property type="molecule type" value="Genomic_DNA"/>
</dbReference>
<accession>G7KD60</accession>
<reference evidence="1 3" key="2">
    <citation type="journal article" date="2014" name="BMC Genomics">
        <title>An improved genome release (version Mt4.0) for the model legume Medicago truncatula.</title>
        <authorList>
            <person name="Tang H."/>
            <person name="Krishnakumar V."/>
            <person name="Bidwell S."/>
            <person name="Rosen B."/>
            <person name="Chan A."/>
            <person name="Zhou S."/>
            <person name="Gentzbittel L."/>
            <person name="Childs K.L."/>
            <person name="Yandell M."/>
            <person name="Gundlach H."/>
            <person name="Mayer K.F."/>
            <person name="Schwartz D.C."/>
            <person name="Town C.D."/>
        </authorList>
    </citation>
    <scope>GENOME REANNOTATION</scope>
    <source>
        <strain evidence="2 3">cv. Jemalong A17</strain>
    </source>
</reference>
<keyword evidence="3" id="KW-1185">Reference proteome</keyword>